<comment type="catalytic activity">
    <reaction evidence="7 8">
        <text>[[Fe-S] cluster scaffold protein carrying a second [4Fe-4S](2+) cluster] + N(6)-octanoyl-L-lysyl-[protein] + 2 oxidized [2Fe-2S]-[ferredoxin] + 2 S-adenosyl-L-methionine + 4 H(+) = [[Fe-S] cluster scaffold protein] + N(6)-[(R)-dihydrolipoyl]-L-lysyl-[protein] + 4 Fe(3+) + 2 hydrogen sulfide + 2 5'-deoxyadenosine + 2 L-methionine + 2 reduced [2Fe-2S]-[ferredoxin]</text>
        <dbReference type="Rhea" id="RHEA:16585"/>
        <dbReference type="Rhea" id="RHEA-COMP:9928"/>
        <dbReference type="Rhea" id="RHEA-COMP:10000"/>
        <dbReference type="Rhea" id="RHEA-COMP:10001"/>
        <dbReference type="Rhea" id="RHEA-COMP:10475"/>
        <dbReference type="Rhea" id="RHEA-COMP:14568"/>
        <dbReference type="Rhea" id="RHEA-COMP:14569"/>
        <dbReference type="ChEBI" id="CHEBI:15378"/>
        <dbReference type="ChEBI" id="CHEBI:17319"/>
        <dbReference type="ChEBI" id="CHEBI:29034"/>
        <dbReference type="ChEBI" id="CHEBI:29919"/>
        <dbReference type="ChEBI" id="CHEBI:33722"/>
        <dbReference type="ChEBI" id="CHEBI:33737"/>
        <dbReference type="ChEBI" id="CHEBI:33738"/>
        <dbReference type="ChEBI" id="CHEBI:57844"/>
        <dbReference type="ChEBI" id="CHEBI:59789"/>
        <dbReference type="ChEBI" id="CHEBI:78809"/>
        <dbReference type="ChEBI" id="CHEBI:83100"/>
        <dbReference type="EC" id="2.8.1.8"/>
    </reaction>
</comment>
<feature type="domain" description="Radical SAM core" evidence="9">
    <location>
        <begin position="67"/>
        <end position="281"/>
    </location>
</feature>
<feature type="binding site" evidence="8">
    <location>
        <position position="88"/>
    </location>
    <ligand>
        <name>[4Fe-4S] cluster</name>
        <dbReference type="ChEBI" id="CHEBI:49883"/>
        <label>2</label>
        <note>4Fe-4S-S-AdoMet</note>
    </ligand>
</feature>
<feature type="binding site" evidence="8">
    <location>
        <position position="85"/>
    </location>
    <ligand>
        <name>[4Fe-4S] cluster</name>
        <dbReference type="ChEBI" id="CHEBI:49883"/>
        <label>2</label>
        <note>4Fe-4S-S-AdoMet</note>
    </ligand>
</feature>
<keyword evidence="3 8" id="KW-0949">S-adenosyl-L-methionine</keyword>
<dbReference type="NCBIfam" id="NF009544">
    <property type="entry name" value="PRK12928.1"/>
    <property type="match status" value="1"/>
</dbReference>
<dbReference type="CDD" id="cd01335">
    <property type="entry name" value="Radical_SAM"/>
    <property type="match status" value="1"/>
</dbReference>
<keyword evidence="11" id="KW-1185">Reference proteome</keyword>
<comment type="cofactor">
    <cofactor evidence="8">
        <name>[4Fe-4S] cluster</name>
        <dbReference type="ChEBI" id="CHEBI:49883"/>
    </cofactor>
    <text evidence="8">Binds 2 [4Fe-4S] clusters per subunit. One cluster is coordinated with 3 cysteines and an exchangeable S-adenosyl-L-methionine.</text>
</comment>
<dbReference type="EC" id="2.8.1.8" evidence="8"/>
<dbReference type="InterPro" id="IPR003698">
    <property type="entry name" value="Lipoyl_synth"/>
</dbReference>
<gene>
    <name evidence="8" type="primary">lipA</name>
    <name evidence="10" type="ORF">JOE57_003022</name>
</gene>
<dbReference type="InterPro" id="IPR058240">
    <property type="entry name" value="rSAM_sf"/>
</dbReference>
<dbReference type="Proteomes" id="UP000704762">
    <property type="component" value="Unassembled WGS sequence"/>
</dbReference>
<dbReference type="PANTHER" id="PTHR10949:SF0">
    <property type="entry name" value="LIPOYL SYNTHASE, MITOCHONDRIAL"/>
    <property type="match status" value="1"/>
</dbReference>
<evidence type="ECO:0000256" key="1">
    <source>
        <dbReference type="ARBA" id="ARBA00022485"/>
    </source>
</evidence>
<dbReference type="HAMAP" id="MF_00206">
    <property type="entry name" value="Lipoyl_synth"/>
    <property type="match status" value="1"/>
</dbReference>
<feature type="binding site" evidence="8">
    <location>
        <position position="60"/>
    </location>
    <ligand>
        <name>[4Fe-4S] cluster</name>
        <dbReference type="ChEBI" id="CHEBI:49883"/>
        <label>1</label>
    </ligand>
</feature>
<reference evidence="10 11" key="1">
    <citation type="submission" date="2021-01" db="EMBL/GenBank/DDBJ databases">
        <title>Sequencing the genomes of 1000 actinobacteria strains.</title>
        <authorList>
            <person name="Klenk H.-P."/>
        </authorList>
    </citation>
    <scope>NUCLEOTIDE SEQUENCE [LARGE SCALE GENOMIC DNA]</scope>
    <source>
        <strain evidence="10 11">DSM 18662</strain>
    </source>
</reference>
<dbReference type="RefSeq" id="WP_204919299.1">
    <property type="nucleotide sequence ID" value="NZ_BAAAQP010000003.1"/>
</dbReference>
<dbReference type="SUPFAM" id="SSF102114">
    <property type="entry name" value="Radical SAM enzymes"/>
    <property type="match status" value="1"/>
</dbReference>
<sequence>MTIAPEGRKLLRLEVRNAATPIEKKPSWIKTTARMGPAYRELTELVKSEDLHTVCQEAGCPNIFECWEDREATFLIGGDQCTRRCDFCQIDTGKPADFDAAEPLRVAESVQKMGLRYATVTGVCRDDLPDEGAWLYAETIRKIHELNPDVGVEMLAPDFSGNLDYLSQLFDASPEVFAHNVETVPRIFKRIRPGFRYDRSLDVLRASRDAGLVTKSNLILGMGESRAEVSEALRDLHDAGTEIITITQYLRPSPRHHPIARWVTPDEFVELQGEAEEIGFAGVMSGPLVRSSYRAGRLYRQAVESRLDWKPLAARTQR</sequence>
<evidence type="ECO:0000313" key="11">
    <source>
        <dbReference type="Proteomes" id="UP000704762"/>
    </source>
</evidence>
<dbReference type="SFLD" id="SFLDS00029">
    <property type="entry name" value="Radical_SAM"/>
    <property type="match status" value="1"/>
</dbReference>
<feature type="binding site" evidence="8">
    <location>
        <position position="81"/>
    </location>
    <ligand>
        <name>[4Fe-4S] cluster</name>
        <dbReference type="ChEBI" id="CHEBI:49883"/>
        <label>2</label>
        <note>4Fe-4S-S-AdoMet</note>
    </ligand>
</feature>
<dbReference type="Gene3D" id="3.20.20.70">
    <property type="entry name" value="Aldolase class I"/>
    <property type="match status" value="1"/>
</dbReference>
<dbReference type="GO" id="GO:0016992">
    <property type="term" value="F:lipoate synthase activity"/>
    <property type="evidence" value="ECO:0007669"/>
    <property type="project" value="UniProtKB-EC"/>
</dbReference>
<dbReference type="InterPro" id="IPR007197">
    <property type="entry name" value="rSAM"/>
</dbReference>
<keyword evidence="8" id="KW-0963">Cytoplasm</keyword>
<comment type="function">
    <text evidence="8">Catalyzes the radical-mediated insertion of two sulfur atoms into the C-6 and C-8 positions of the octanoyl moiety bound to the lipoyl domains of lipoate-dependent enzymes, thereby converting the octanoylated domains into lipoylated derivatives.</text>
</comment>
<comment type="pathway">
    <text evidence="8">Protein modification; protein lipoylation via endogenous pathway; protein N(6)-(lipoyl)lysine from octanoyl-[acyl-carrier-protein]: step 2/2.</text>
</comment>
<feature type="binding site" evidence="8">
    <location>
        <position position="66"/>
    </location>
    <ligand>
        <name>[4Fe-4S] cluster</name>
        <dbReference type="ChEBI" id="CHEBI:49883"/>
        <label>1</label>
    </ligand>
</feature>
<dbReference type="PANTHER" id="PTHR10949">
    <property type="entry name" value="LIPOYL SYNTHASE"/>
    <property type="match status" value="1"/>
</dbReference>
<proteinExistence type="inferred from homology"/>
<keyword evidence="6 8" id="KW-0411">Iron-sulfur</keyword>
<keyword evidence="4 8" id="KW-0479">Metal-binding</keyword>
<evidence type="ECO:0000256" key="2">
    <source>
        <dbReference type="ARBA" id="ARBA00022679"/>
    </source>
</evidence>
<dbReference type="Pfam" id="PF04055">
    <property type="entry name" value="Radical_SAM"/>
    <property type="match status" value="1"/>
</dbReference>
<evidence type="ECO:0000256" key="6">
    <source>
        <dbReference type="ARBA" id="ARBA00023014"/>
    </source>
</evidence>
<feature type="binding site" evidence="8">
    <location>
        <position position="55"/>
    </location>
    <ligand>
        <name>[4Fe-4S] cluster</name>
        <dbReference type="ChEBI" id="CHEBI:49883"/>
        <label>1</label>
    </ligand>
</feature>
<dbReference type="SMART" id="SM00729">
    <property type="entry name" value="Elp3"/>
    <property type="match status" value="1"/>
</dbReference>
<evidence type="ECO:0000256" key="8">
    <source>
        <dbReference type="HAMAP-Rule" id="MF_00206"/>
    </source>
</evidence>
<evidence type="ECO:0000256" key="4">
    <source>
        <dbReference type="ARBA" id="ARBA00022723"/>
    </source>
</evidence>
<comment type="similarity">
    <text evidence="8">Belongs to the radical SAM superfamily. Lipoyl synthase family.</text>
</comment>
<dbReference type="PROSITE" id="PS51918">
    <property type="entry name" value="RADICAL_SAM"/>
    <property type="match status" value="1"/>
</dbReference>
<keyword evidence="2 8" id="KW-0808">Transferase</keyword>
<dbReference type="NCBIfam" id="TIGR00510">
    <property type="entry name" value="lipA"/>
    <property type="match status" value="1"/>
</dbReference>
<dbReference type="SFLD" id="SFLDF00271">
    <property type="entry name" value="lipoyl_synthase"/>
    <property type="match status" value="1"/>
</dbReference>
<organism evidence="10 11">
    <name type="scientific">Microlunatus panaciterrae</name>
    <dbReference type="NCBI Taxonomy" id="400768"/>
    <lineage>
        <taxon>Bacteria</taxon>
        <taxon>Bacillati</taxon>
        <taxon>Actinomycetota</taxon>
        <taxon>Actinomycetes</taxon>
        <taxon>Propionibacteriales</taxon>
        <taxon>Propionibacteriaceae</taxon>
        <taxon>Microlunatus</taxon>
    </lineage>
</organism>
<evidence type="ECO:0000259" key="9">
    <source>
        <dbReference type="PROSITE" id="PS51918"/>
    </source>
</evidence>
<dbReference type="PIRSF" id="PIRSF005963">
    <property type="entry name" value="Lipoyl_synth"/>
    <property type="match status" value="1"/>
</dbReference>
<accession>A0ABS2RPK6</accession>
<keyword evidence="1 8" id="KW-0004">4Fe-4S</keyword>
<dbReference type="EMBL" id="JAFBCF010000001">
    <property type="protein sequence ID" value="MBM7800101.1"/>
    <property type="molecule type" value="Genomic_DNA"/>
</dbReference>
<dbReference type="NCBIfam" id="NF004019">
    <property type="entry name" value="PRK05481.1"/>
    <property type="match status" value="1"/>
</dbReference>
<evidence type="ECO:0000313" key="10">
    <source>
        <dbReference type="EMBL" id="MBM7800101.1"/>
    </source>
</evidence>
<keyword evidence="5 8" id="KW-0408">Iron</keyword>
<evidence type="ECO:0000256" key="3">
    <source>
        <dbReference type="ARBA" id="ARBA00022691"/>
    </source>
</evidence>
<evidence type="ECO:0000256" key="7">
    <source>
        <dbReference type="ARBA" id="ARBA00047326"/>
    </source>
</evidence>
<protein>
    <recommendedName>
        <fullName evidence="8">Lipoyl synthase</fullName>
        <ecNumber evidence="8">2.8.1.8</ecNumber>
    </recommendedName>
    <alternativeName>
        <fullName evidence="8">Lip-syn</fullName>
        <shortName evidence="8">LS</shortName>
    </alternativeName>
    <alternativeName>
        <fullName evidence="8">Lipoate synthase</fullName>
    </alternativeName>
    <alternativeName>
        <fullName evidence="8">Lipoic acid synthase</fullName>
    </alternativeName>
    <alternativeName>
        <fullName evidence="8">Sulfur insertion protein LipA</fullName>
    </alternativeName>
</protein>
<evidence type="ECO:0000256" key="5">
    <source>
        <dbReference type="ARBA" id="ARBA00023004"/>
    </source>
</evidence>
<comment type="caution">
    <text evidence="10">The sequence shown here is derived from an EMBL/GenBank/DDBJ whole genome shotgun (WGS) entry which is preliminary data.</text>
</comment>
<dbReference type="InterPro" id="IPR006638">
    <property type="entry name" value="Elp3/MiaA/NifB-like_rSAM"/>
</dbReference>
<comment type="subcellular location">
    <subcellularLocation>
        <location evidence="8">Cytoplasm</location>
    </subcellularLocation>
</comment>
<name>A0ABS2RPK6_9ACTN</name>
<dbReference type="InterPro" id="IPR013785">
    <property type="entry name" value="Aldolase_TIM"/>
</dbReference>
<dbReference type="SFLD" id="SFLDG01058">
    <property type="entry name" value="lipoyl_synthase_like"/>
    <property type="match status" value="1"/>
</dbReference>
<feature type="binding site" evidence="8">
    <location>
        <position position="292"/>
    </location>
    <ligand>
        <name>[4Fe-4S] cluster</name>
        <dbReference type="ChEBI" id="CHEBI:49883"/>
        <label>1</label>
    </ligand>
</feature>